<evidence type="ECO:0000313" key="2">
    <source>
        <dbReference type="Proteomes" id="UP000050525"/>
    </source>
</evidence>
<reference evidence="1 2" key="1">
    <citation type="journal article" date="2012" name="Genome Biol.">
        <title>Sequencing three crocodilian genomes to illuminate the evolution of archosaurs and amniotes.</title>
        <authorList>
            <person name="St John J.A."/>
            <person name="Braun E.L."/>
            <person name="Isberg S.R."/>
            <person name="Miles L.G."/>
            <person name="Chong A.Y."/>
            <person name="Gongora J."/>
            <person name="Dalzell P."/>
            <person name="Moran C."/>
            <person name="Bed'hom B."/>
            <person name="Abzhanov A."/>
            <person name="Burgess S.C."/>
            <person name="Cooksey A.M."/>
            <person name="Castoe T.A."/>
            <person name="Crawford N.G."/>
            <person name="Densmore L.D."/>
            <person name="Drew J.C."/>
            <person name="Edwards S.V."/>
            <person name="Faircloth B.C."/>
            <person name="Fujita M.K."/>
            <person name="Greenwold M.J."/>
            <person name="Hoffmann F.G."/>
            <person name="Howard J.M."/>
            <person name="Iguchi T."/>
            <person name="Janes D.E."/>
            <person name="Khan S.Y."/>
            <person name="Kohno S."/>
            <person name="de Koning A.J."/>
            <person name="Lance S.L."/>
            <person name="McCarthy F.M."/>
            <person name="McCormack J.E."/>
            <person name="Merchant M.E."/>
            <person name="Peterson D.G."/>
            <person name="Pollock D.D."/>
            <person name="Pourmand N."/>
            <person name="Raney B.J."/>
            <person name="Roessler K.A."/>
            <person name="Sanford J.R."/>
            <person name="Sawyer R.H."/>
            <person name="Schmidt C.J."/>
            <person name="Triplett E.W."/>
            <person name="Tuberville T.D."/>
            <person name="Venegas-Anaya M."/>
            <person name="Howard J.T."/>
            <person name="Jarvis E.D."/>
            <person name="Guillette L.J.Jr."/>
            <person name="Glenn T.C."/>
            <person name="Green R.E."/>
            <person name="Ray D.A."/>
        </authorList>
    </citation>
    <scope>NUCLEOTIDE SEQUENCE [LARGE SCALE GENOMIC DNA]</scope>
    <source>
        <strain evidence="1">KSC_2009_1</strain>
    </source>
</reference>
<evidence type="ECO:0000313" key="1">
    <source>
        <dbReference type="EMBL" id="KYO39966.1"/>
    </source>
</evidence>
<dbReference type="EMBL" id="AKHW03002127">
    <property type="protein sequence ID" value="KYO39966.1"/>
    <property type="molecule type" value="Genomic_DNA"/>
</dbReference>
<proteinExistence type="predicted"/>
<keyword evidence="2" id="KW-1185">Reference proteome</keyword>
<sequence length="90" mass="9883">MVMFGQTQAKLHHISNVEQLACNRDKCSDADTELVVRSLWRNGRARWTSNPEVPGSSPGRDDLQAGVSFILLNAQDSTPLMGITPCSQKV</sequence>
<organism evidence="1 2">
    <name type="scientific">Alligator mississippiensis</name>
    <name type="common">American alligator</name>
    <dbReference type="NCBI Taxonomy" id="8496"/>
    <lineage>
        <taxon>Eukaryota</taxon>
        <taxon>Metazoa</taxon>
        <taxon>Chordata</taxon>
        <taxon>Craniata</taxon>
        <taxon>Vertebrata</taxon>
        <taxon>Euteleostomi</taxon>
        <taxon>Archelosauria</taxon>
        <taxon>Archosauria</taxon>
        <taxon>Crocodylia</taxon>
        <taxon>Alligatoridae</taxon>
        <taxon>Alligatorinae</taxon>
        <taxon>Alligator</taxon>
    </lineage>
</organism>
<gene>
    <name evidence="1" type="ORF">Y1Q_0017399</name>
</gene>
<dbReference type="AlphaFoldDB" id="A0A151NSZ2"/>
<name>A0A151NSZ2_ALLMI</name>
<dbReference type="Proteomes" id="UP000050525">
    <property type="component" value="Unassembled WGS sequence"/>
</dbReference>
<comment type="caution">
    <text evidence="1">The sequence shown here is derived from an EMBL/GenBank/DDBJ whole genome shotgun (WGS) entry which is preliminary data.</text>
</comment>
<accession>A0A151NSZ2</accession>
<protein>
    <submittedName>
        <fullName evidence="1">Uncharacterized protein</fullName>
    </submittedName>
</protein>